<protein>
    <submittedName>
        <fullName evidence="2">Rho GTPase-activating protein 28</fullName>
    </submittedName>
</protein>
<name>A0A0A9WAN1_LYGHE</name>
<feature type="region of interest" description="Disordered" evidence="1">
    <location>
        <begin position="160"/>
        <end position="269"/>
    </location>
</feature>
<feature type="region of interest" description="Disordered" evidence="1">
    <location>
        <begin position="80"/>
        <end position="99"/>
    </location>
</feature>
<accession>A0A0A9WAN1</accession>
<dbReference type="AlphaFoldDB" id="A0A0A9WAN1"/>
<feature type="non-terminal residue" evidence="2">
    <location>
        <position position="1"/>
    </location>
</feature>
<reference evidence="2" key="2">
    <citation type="submission" date="2014-07" db="EMBL/GenBank/DDBJ databases">
        <authorList>
            <person name="Hull J."/>
        </authorList>
    </citation>
    <scope>NUCLEOTIDE SEQUENCE</scope>
</reference>
<feature type="compositionally biased region" description="Polar residues" evidence="1">
    <location>
        <begin position="85"/>
        <end position="96"/>
    </location>
</feature>
<gene>
    <name evidence="2" type="primary">ARHGAP28_0</name>
    <name evidence="3" type="synonym">ARHGAP28_1</name>
    <name evidence="2" type="ORF">CM83_75961</name>
    <name evidence="3" type="ORF">CM83_75974</name>
</gene>
<evidence type="ECO:0000313" key="2">
    <source>
        <dbReference type="EMBL" id="JAG03548.1"/>
    </source>
</evidence>
<organism evidence="2">
    <name type="scientific">Lygus hesperus</name>
    <name type="common">Western plant bug</name>
    <dbReference type="NCBI Taxonomy" id="30085"/>
    <lineage>
        <taxon>Eukaryota</taxon>
        <taxon>Metazoa</taxon>
        <taxon>Ecdysozoa</taxon>
        <taxon>Arthropoda</taxon>
        <taxon>Hexapoda</taxon>
        <taxon>Insecta</taxon>
        <taxon>Pterygota</taxon>
        <taxon>Neoptera</taxon>
        <taxon>Paraneoptera</taxon>
        <taxon>Hemiptera</taxon>
        <taxon>Heteroptera</taxon>
        <taxon>Panheteroptera</taxon>
        <taxon>Cimicomorpha</taxon>
        <taxon>Miridae</taxon>
        <taxon>Mirini</taxon>
        <taxon>Lygus</taxon>
    </lineage>
</organism>
<sequence>SLTVGRCGVLEEQQGKVCLAGKMENQNLNANKRYNKFRQARRKKDKSNTINVDEVSGRHYKLERFLRDCILHLPKHIQESENELSDANNNANPTTSKTRRTKHVKLPVLNECKGLFENVIIGRSAKKVGEFGDIAVTPEDRARLHEDIHALAKVGPDSELSFEILPPSPLRNRPSDEIEDPQEMRATPVSPPEQVTDTPSLNAPPGGSWPEEHTQTRRSRSPREAEHEEARSHEEVIRESRPNSAANDCGLKEGGRQSPQEDVPRKSPSFHCDCCRRSEPAGNFFDADAILNSNSASEPEPAASPRAASPGIASELIFGDRGDRNWLFEDAPGGPANSPGVTYGRVGAPPFDFGGIEIQSAAPDSWLGGFGGEGVDVYAPRCRRETPAALGMLKRRIPRCSGLNGVRDVKRYASEDTSNLQSDSICLPHLSPYNKFRFNRSLSPRKY</sequence>
<reference evidence="2" key="1">
    <citation type="journal article" date="2014" name="PLoS ONE">
        <title>Transcriptome-Based Identification of ABC Transporters in the Western Tarnished Plant Bug Lygus hesperus.</title>
        <authorList>
            <person name="Hull J.J."/>
            <person name="Chaney K."/>
            <person name="Geib S.M."/>
            <person name="Fabrick J.A."/>
            <person name="Brent C.S."/>
            <person name="Walsh D."/>
            <person name="Lavine L.C."/>
        </authorList>
    </citation>
    <scope>NUCLEOTIDE SEQUENCE</scope>
</reference>
<evidence type="ECO:0000256" key="1">
    <source>
        <dbReference type="SAM" id="MobiDB-lite"/>
    </source>
</evidence>
<evidence type="ECO:0000313" key="3">
    <source>
        <dbReference type="EMBL" id="JAG32112.1"/>
    </source>
</evidence>
<proteinExistence type="predicted"/>
<dbReference type="EMBL" id="GBHO01040056">
    <property type="protein sequence ID" value="JAG03548.1"/>
    <property type="molecule type" value="Transcribed_RNA"/>
</dbReference>
<feature type="compositionally biased region" description="Basic and acidic residues" evidence="1">
    <location>
        <begin position="210"/>
        <end position="241"/>
    </location>
</feature>
<dbReference type="EMBL" id="GBHO01011492">
    <property type="protein sequence ID" value="JAG32112.1"/>
    <property type="molecule type" value="Transcribed_RNA"/>
</dbReference>